<name>A0A0B5B758_9BACT</name>
<dbReference type="HOGENOM" id="CLU_038140_0_0_7"/>
<feature type="transmembrane region" description="Helical" evidence="1">
    <location>
        <begin position="108"/>
        <end position="133"/>
    </location>
</feature>
<evidence type="ECO:0000313" key="2">
    <source>
        <dbReference type="EMBL" id="AJE02343.1"/>
    </source>
</evidence>
<dbReference type="KEGG" id="gpi:GPICK_02190"/>
<evidence type="ECO:0000313" key="3">
    <source>
        <dbReference type="Proteomes" id="UP000057609"/>
    </source>
</evidence>
<reference evidence="2 3" key="1">
    <citation type="journal article" date="2015" name="Genome Announc.">
        <title>Complete Genome of Geobacter pickeringii G13T, a Metal-Reducing Isolate from Sedimentary Kaolin Deposits.</title>
        <authorList>
            <person name="Badalamenti J.P."/>
            <person name="Bond D.R."/>
        </authorList>
    </citation>
    <scope>NUCLEOTIDE SEQUENCE [LARGE SCALE GENOMIC DNA]</scope>
    <source>
        <strain evidence="2 3">G13</strain>
    </source>
</reference>
<feature type="transmembrane region" description="Helical" evidence="1">
    <location>
        <begin position="212"/>
        <end position="233"/>
    </location>
</feature>
<gene>
    <name evidence="2" type="ORF">GPICK_02190</name>
</gene>
<protein>
    <submittedName>
        <fullName evidence="2">Membrane protein</fullName>
    </submittedName>
</protein>
<dbReference type="Proteomes" id="UP000057609">
    <property type="component" value="Chromosome"/>
</dbReference>
<sequence length="316" mass="35278">MMKRFRSVLVQLFFLAERINVGGQAVLEGVMMRAPRSMAIAVRRPTGDISVKREEVPPLSERFPVVKLPIVRGAVALFSSLIMGLKALNFSANEAMAEEEEKEELSSWALGGTMAVALGFGVLLFFVFPLYLTKLLIPLIGTSNIIFNLVDGIIRVAVFLLYIVSISRMKDIQRVFQYHGAEHKTIFAFEAGEELTVANVARHSRLHPRCGTSFLLIVMLVSILVFSLIPKLWPFYLKAGSRVVLLPVIAGVSYELLKWSAKHDTSSFVRMIIKPGLALQRLTTREPDESQIEVAIRSMEEALDVNGGYRDDRLVV</sequence>
<evidence type="ECO:0000256" key="1">
    <source>
        <dbReference type="SAM" id="Phobius"/>
    </source>
</evidence>
<dbReference type="PANTHER" id="PTHR42867">
    <property type="entry name" value="MEMBRANE PROTEIN-RELATED"/>
    <property type="match status" value="1"/>
</dbReference>
<accession>A0A0B5B758</accession>
<dbReference type="Pfam" id="PF07136">
    <property type="entry name" value="DUF1385"/>
    <property type="match status" value="1"/>
</dbReference>
<dbReference type="STRING" id="345632.GPICK_02190"/>
<dbReference type="EMBL" id="CP009788">
    <property type="protein sequence ID" value="AJE02343.1"/>
    <property type="molecule type" value="Genomic_DNA"/>
</dbReference>
<proteinExistence type="predicted"/>
<dbReference type="PANTHER" id="PTHR42867:SF1">
    <property type="entry name" value="MEMBRANE PROTEIN-RELATED"/>
    <property type="match status" value="1"/>
</dbReference>
<organism evidence="2 3">
    <name type="scientific">Geobacter pickeringii</name>
    <dbReference type="NCBI Taxonomy" id="345632"/>
    <lineage>
        <taxon>Bacteria</taxon>
        <taxon>Pseudomonadati</taxon>
        <taxon>Thermodesulfobacteriota</taxon>
        <taxon>Desulfuromonadia</taxon>
        <taxon>Geobacterales</taxon>
        <taxon>Geobacteraceae</taxon>
        <taxon>Geobacter</taxon>
    </lineage>
</organism>
<keyword evidence="1" id="KW-0472">Membrane</keyword>
<dbReference type="AlphaFoldDB" id="A0A0B5B758"/>
<keyword evidence="1" id="KW-0812">Transmembrane</keyword>
<dbReference type="OrthoDB" id="9784805at2"/>
<keyword evidence="1" id="KW-1133">Transmembrane helix</keyword>
<feature type="transmembrane region" description="Helical" evidence="1">
    <location>
        <begin position="145"/>
        <end position="164"/>
    </location>
</feature>
<keyword evidence="3" id="KW-1185">Reference proteome</keyword>
<dbReference type="InterPro" id="IPR010787">
    <property type="entry name" value="DUF1385"/>
</dbReference>